<evidence type="ECO:0000256" key="1">
    <source>
        <dbReference type="SAM" id="Phobius"/>
    </source>
</evidence>
<dbReference type="PANTHER" id="PTHR43313">
    <property type="entry name" value="SHORT-CHAIN DEHYDROGENASE/REDUCTASE FAMILY 9C"/>
    <property type="match status" value="1"/>
</dbReference>
<organism evidence="2 3">
    <name type="scientific">Desmophyllum pertusum</name>
    <dbReference type="NCBI Taxonomy" id="174260"/>
    <lineage>
        <taxon>Eukaryota</taxon>
        <taxon>Metazoa</taxon>
        <taxon>Cnidaria</taxon>
        <taxon>Anthozoa</taxon>
        <taxon>Hexacorallia</taxon>
        <taxon>Scleractinia</taxon>
        <taxon>Caryophylliina</taxon>
        <taxon>Caryophylliidae</taxon>
        <taxon>Desmophyllum</taxon>
    </lineage>
</organism>
<dbReference type="InterPro" id="IPR036291">
    <property type="entry name" value="NAD(P)-bd_dom_sf"/>
</dbReference>
<dbReference type="Gene3D" id="3.40.50.720">
    <property type="entry name" value="NAD(P)-binding Rossmann-like Domain"/>
    <property type="match status" value="1"/>
</dbReference>
<dbReference type="AlphaFoldDB" id="A0A9W9YDP4"/>
<dbReference type="PANTHER" id="PTHR43313:SF50">
    <property type="entry name" value="GH26015P"/>
    <property type="match status" value="1"/>
</dbReference>
<dbReference type="SUPFAM" id="SSF51735">
    <property type="entry name" value="NAD(P)-binding Rossmann-fold domains"/>
    <property type="match status" value="1"/>
</dbReference>
<keyword evidence="3" id="KW-1185">Reference proteome</keyword>
<accession>A0A9W9YDP4</accession>
<dbReference type="Proteomes" id="UP001163046">
    <property type="component" value="Unassembled WGS sequence"/>
</dbReference>
<evidence type="ECO:0000313" key="3">
    <source>
        <dbReference type="Proteomes" id="UP001163046"/>
    </source>
</evidence>
<comment type="caution">
    <text evidence="2">The sequence shown here is derived from an EMBL/GenBank/DDBJ whole genome shotgun (WGS) entry which is preliminary data.</text>
</comment>
<dbReference type="EMBL" id="MU827782">
    <property type="protein sequence ID" value="KAJ7336507.1"/>
    <property type="molecule type" value="Genomic_DNA"/>
</dbReference>
<dbReference type="OrthoDB" id="5296at2759"/>
<name>A0A9W9YDP4_9CNID</name>
<dbReference type="GO" id="GO:0008202">
    <property type="term" value="P:steroid metabolic process"/>
    <property type="evidence" value="ECO:0007669"/>
    <property type="project" value="TreeGrafter"/>
</dbReference>
<dbReference type="GO" id="GO:0016491">
    <property type="term" value="F:oxidoreductase activity"/>
    <property type="evidence" value="ECO:0007669"/>
    <property type="project" value="TreeGrafter"/>
</dbReference>
<protein>
    <submittedName>
        <fullName evidence="2">Retinol dehydrogenase 5</fullName>
    </submittedName>
</protein>
<evidence type="ECO:0000313" key="2">
    <source>
        <dbReference type="EMBL" id="KAJ7336507.1"/>
    </source>
</evidence>
<dbReference type="InterPro" id="IPR002347">
    <property type="entry name" value="SDR_fam"/>
</dbReference>
<gene>
    <name evidence="2" type="primary">RDH5_4</name>
    <name evidence="2" type="ORF">OS493_011712</name>
</gene>
<feature type="transmembrane region" description="Helical" evidence="1">
    <location>
        <begin position="6"/>
        <end position="32"/>
    </location>
</feature>
<proteinExistence type="predicted"/>
<reference evidence="2" key="1">
    <citation type="submission" date="2023-01" db="EMBL/GenBank/DDBJ databases">
        <title>Genome assembly of the deep-sea coral Lophelia pertusa.</title>
        <authorList>
            <person name="Herrera S."/>
            <person name="Cordes E."/>
        </authorList>
    </citation>
    <scope>NUCLEOTIDE SEQUENCE</scope>
    <source>
        <strain evidence="2">USNM1676648</strain>
        <tissue evidence="2">Polyp</tissue>
    </source>
</reference>
<keyword evidence="1" id="KW-1133">Transmembrane helix</keyword>
<dbReference type="PRINTS" id="PR00081">
    <property type="entry name" value="GDHRDH"/>
</dbReference>
<keyword evidence="1" id="KW-0812">Transmembrane</keyword>
<dbReference type="Pfam" id="PF00106">
    <property type="entry name" value="adh_short"/>
    <property type="match status" value="1"/>
</dbReference>
<sequence length="199" mass="22080">MNPASFLSLFPSGVLLIIIGLITIYFATYLFWRSNIDLKGKHVLITGCDHGFGRETAILLDKMGVCVLATCLTKEGEQNLKSVTSDKLKTFQMDVTNSQQIKDVYSKVIREIPPGAGLWGLVNNAGILFASPIEWTPLDVYRRTADVNVWGMIDVTKTFLPLIKKAHGRVVNLSSMAGRISVNFYSSYSVSQIWRGGIF</sequence>
<keyword evidence="1" id="KW-0472">Membrane</keyword>